<keyword evidence="5 8" id="KW-0378">Hydrolase</keyword>
<dbReference type="PANTHER" id="PTHR42891">
    <property type="entry name" value="D-GLYCERO-BETA-D-MANNO-HEPTOSE-1,7-BISPHOSPHATE 7-PHOSPHATASE"/>
    <property type="match status" value="1"/>
</dbReference>
<dbReference type="InterPro" id="IPR023214">
    <property type="entry name" value="HAD_sf"/>
</dbReference>
<evidence type="ECO:0000256" key="4">
    <source>
        <dbReference type="ARBA" id="ARBA00022723"/>
    </source>
</evidence>
<accession>A0A953HK88</accession>
<evidence type="ECO:0000256" key="7">
    <source>
        <dbReference type="ARBA" id="ARBA00031828"/>
    </source>
</evidence>
<comment type="caution">
    <text evidence="8">The sequence shown here is derived from an EMBL/GenBank/DDBJ whole genome shotgun (WGS) entry which is preliminary data.</text>
</comment>
<evidence type="ECO:0000256" key="6">
    <source>
        <dbReference type="ARBA" id="ARBA00023277"/>
    </source>
</evidence>
<reference evidence="8" key="1">
    <citation type="submission" date="2021-06" db="EMBL/GenBank/DDBJ databases">
        <title>44 bacteria genomes isolated from Dapeng, Shenzhen.</title>
        <authorList>
            <person name="Zheng W."/>
            <person name="Yu S."/>
            <person name="Huang Y."/>
        </authorList>
    </citation>
    <scope>NUCLEOTIDE SEQUENCE</scope>
    <source>
        <strain evidence="8">DP5N28-2</strain>
    </source>
</reference>
<dbReference type="RefSeq" id="WP_222578089.1">
    <property type="nucleotide sequence ID" value="NZ_JAHVHU010000001.1"/>
</dbReference>
<dbReference type="InterPro" id="IPR006543">
    <property type="entry name" value="Histidinol-phos"/>
</dbReference>
<dbReference type="InterPro" id="IPR004446">
    <property type="entry name" value="Heptose_bisP_phosphatase"/>
</dbReference>
<dbReference type="NCBIfam" id="TIGR01656">
    <property type="entry name" value="Histidinol-ppas"/>
    <property type="match status" value="1"/>
</dbReference>
<dbReference type="InterPro" id="IPR006549">
    <property type="entry name" value="HAD-SF_hydro_IIIA"/>
</dbReference>
<dbReference type="PANTHER" id="PTHR42891:SF1">
    <property type="entry name" value="D-GLYCERO-BETA-D-MANNO-HEPTOSE-1,7-BISPHOSPHATE 7-PHOSPHATASE"/>
    <property type="match status" value="1"/>
</dbReference>
<comment type="similarity">
    <text evidence="2">Belongs to the GmhB family.</text>
</comment>
<keyword evidence="3" id="KW-0963">Cytoplasm</keyword>
<evidence type="ECO:0000313" key="8">
    <source>
        <dbReference type="EMBL" id="MBY5956569.1"/>
    </source>
</evidence>
<dbReference type="AlphaFoldDB" id="A0A953HK88"/>
<organism evidence="8 9">
    <name type="scientific">Membranihabitans marinus</name>
    <dbReference type="NCBI Taxonomy" id="1227546"/>
    <lineage>
        <taxon>Bacteria</taxon>
        <taxon>Pseudomonadati</taxon>
        <taxon>Bacteroidota</taxon>
        <taxon>Saprospiria</taxon>
        <taxon>Saprospirales</taxon>
        <taxon>Saprospiraceae</taxon>
        <taxon>Membranihabitans</taxon>
    </lineage>
</organism>
<proteinExistence type="inferred from homology"/>
<dbReference type="GO" id="GO:0016791">
    <property type="term" value="F:phosphatase activity"/>
    <property type="evidence" value="ECO:0007669"/>
    <property type="project" value="InterPro"/>
</dbReference>
<dbReference type="GO" id="GO:0005737">
    <property type="term" value="C:cytoplasm"/>
    <property type="evidence" value="ECO:0007669"/>
    <property type="project" value="UniProtKB-SubCell"/>
</dbReference>
<keyword evidence="6" id="KW-0119">Carbohydrate metabolism</keyword>
<name>A0A953HK88_9BACT</name>
<keyword evidence="9" id="KW-1185">Reference proteome</keyword>
<dbReference type="Pfam" id="PF13242">
    <property type="entry name" value="Hydrolase_like"/>
    <property type="match status" value="1"/>
</dbReference>
<dbReference type="GO" id="GO:0046872">
    <property type="term" value="F:metal ion binding"/>
    <property type="evidence" value="ECO:0007669"/>
    <property type="project" value="UniProtKB-KW"/>
</dbReference>
<keyword evidence="4" id="KW-0479">Metal-binding</keyword>
<gene>
    <name evidence="8" type="ORF">KUV50_00375</name>
</gene>
<dbReference type="InterPro" id="IPR036412">
    <property type="entry name" value="HAD-like_sf"/>
</dbReference>
<dbReference type="Gene3D" id="3.40.50.1000">
    <property type="entry name" value="HAD superfamily/HAD-like"/>
    <property type="match status" value="1"/>
</dbReference>
<comment type="subcellular location">
    <subcellularLocation>
        <location evidence="1">Cytoplasm</location>
    </subcellularLocation>
</comment>
<dbReference type="EMBL" id="JAHVHU010000001">
    <property type="protein sequence ID" value="MBY5956569.1"/>
    <property type="molecule type" value="Genomic_DNA"/>
</dbReference>
<evidence type="ECO:0000256" key="5">
    <source>
        <dbReference type="ARBA" id="ARBA00022801"/>
    </source>
</evidence>
<dbReference type="NCBIfam" id="TIGR01662">
    <property type="entry name" value="HAD-SF-IIIA"/>
    <property type="match status" value="1"/>
</dbReference>
<evidence type="ECO:0000256" key="3">
    <source>
        <dbReference type="ARBA" id="ARBA00022490"/>
    </source>
</evidence>
<sequence length="187" mass="21078">MNKLTITPEWTLFLDRDGVINRRIPDAYVSTPDDFEFLPGVLDSLSSLSKIFLHLIIVTNQQGIGRGLMTSQQLDDVHNHMMDKIIKKGGCIDGIYYCGDLALQSGNCRKPSPVMGYQAREDFHDIIFEKSIMVGDTIADVGFGQNLGMKTILVGEQLGYPDPEGRWQPDYVLKDLVELEELLSERR</sequence>
<evidence type="ECO:0000256" key="1">
    <source>
        <dbReference type="ARBA" id="ARBA00004496"/>
    </source>
</evidence>
<evidence type="ECO:0000256" key="2">
    <source>
        <dbReference type="ARBA" id="ARBA00005628"/>
    </source>
</evidence>
<dbReference type="Proteomes" id="UP000753961">
    <property type="component" value="Unassembled WGS sequence"/>
</dbReference>
<protein>
    <recommendedName>
        <fullName evidence="7">D,D-heptose 1,7-bisphosphate phosphatase</fullName>
    </recommendedName>
</protein>
<dbReference type="SUPFAM" id="SSF56784">
    <property type="entry name" value="HAD-like"/>
    <property type="match status" value="1"/>
</dbReference>
<dbReference type="GO" id="GO:0005975">
    <property type="term" value="P:carbohydrate metabolic process"/>
    <property type="evidence" value="ECO:0007669"/>
    <property type="project" value="InterPro"/>
</dbReference>
<evidence type="ECO:0000313" key="9">
    <source>
        <dbReference type="Proteomes" id="UP000753961"/>
    </source>
</evidence>